<evidence type="ECO:0000313" key="2">
    <source>
        <dbReference type="EMBL" id="SEP33243.1"/>
    </source>
</evidence>
<feature type="region of interest" description="Disordered" evidence="1">
    <location>
        <begin position="18"/>
        <end position="53"/>
    </location>
</feature>
<dbReference type="Proteomes" id="UP000198582">
    <property type="component" value="Unassembled WGS sequence"/>
</dbReference>
<organism evidence="2 3">
    <name type="scientific">Amycolatopsis saalfeldensis</name>
    <dbReference type="NCBI Taxonomy" id="394193"/>
    <lineage>
        <taxon>Bacteria</taxon>
        <taxon>Bacillati</taxon>
        <taxon>Actinomycetota</taxon>
        <taxon>Actinomycetes</taxon>
        <taxon>Pseudonocardiales</taxon>
        <taxon>Pseudonocardiaceae</taxon>
        <taxon>Amycolatopsis</taxon>
    </lineage>
</organism>
<evidence type="ECO:0000256" key="1">
    <source>
        <dbReference type="SAM" id="MobiDB-lite"/>
    </source>
</evidence>
<sequence length="73" mass="7802">MPIPAPLISAALTLTASIPAAPASPDRARPGRTDPSHTAKHPSPLENPWPHQVSVTRLPPVHRIFLVTPPPRV</sequence>
<keyword evidence="3" id="KW-1185">Reference proteome</keyword>
<dbReference type="EMBL" id="FOEF01000006">
    <property type="protein sequence ID" value="SEP33243.1"/>
    <property type="molecule type" value="Genomic_DNA"/>
</dbReference>
<feature type="compositionally biased region" description="Basic and acidic residues" evidence="1">
    <location>
        <begin position="26"/>
        <end position="37"/>
    </location>
</feature>
<protein>
    <submittedName>
        <fullName evidence="2">Uncharacterized protein</fullName>
    </submittedName>
</protein>
<evidence type="ECO:0000313" key="3">
    <source>
        <dbReference type="Proteomes" id="UP000198582"/>
    </source>
</evidence>
<dbReference type="AlphaFoldDB" id="A0A1H8X0I8"/>
<reference evidence="2 3" key="1">
    <citation type="submission" date="2016-10" db="EMBL/GenBank/DDBJ databases">
        <authorList>
            <person name="de Groot N.N."/>
        </authorList>
    </citation>
    <scope>NUCLEOTIDE SEQUENCE [LARGE SCALE GENOMIC DNA]</scope>
    <source>
        <strain evidence="2 3">DSM 44993</strain>
    </source>
</reference>
<proteinExistence type="predicted"/>
<name>A0A1H8X0I8_9PSEU</name>
<accession>A0A1H8X0I8</accession>
<gene>
    <name evidence="2" type="ORF">SAMN04489732_106114</name>
</gene>